<keyword evidence="1" id="KW-0812">Transmembrane</keyword>
<keyword evidence="1" id="KW-0472">Membrane</keyword>
<name>A0ABM9FR40_9VIBR</name>
<dbReference type="Proteomes" id="UP001152658">
    <property type="component" value="Unassembled WGS sequence"/>
</dbReference>
<evidence type="ECO:0000313" key="2">
    <source>
        <dbReference type="EMBL" id="CAH8233190.1"/>
    </source>
</evidence>
<proteinExistence type="predicted"/>
<dbReference type="RefSeq" id="WP_168522569.1">
    <property type="nucleotide sequence ID" value="NZ_CALYLA010000019.1"/>
</dbReference>
<evidence type="ECO:0008006" key="4">
    <source>
        <dbReference type="Google" id="ProtNLM"/>
    </source>
</evidence>
<comment type="caution">
    <text evidence="2">The sequence shown here is derived from an EMBL/GenBank/DDBJ whole genome shotgun (WGS) entry which is preliminary data.</text>
</comment>
<keyword evidence="1" id="KW-1133">Transmembrane helix</keyword>
<feature type="transmembrane region" description="Helical" evidence="1">
    <location>
        <begin position="12"/>
        <end position="43"/>
    </location>
</feature>
<gene>
    <name evidence="2" type="ORF">VAE063_950145</name>
</gene>
<evidence type="ECO:0000313" key="3">
    <source>
        <dbReference type="Proteomes" id="UP001152658"/>
    </source>
</evidence>
<dbReference type="EMBL" id="CALYLK010000136">
    <property type="protein sequence ID" value="CAH8233190.1"/>
    <property type="molecule type" value="Genomic_DNA"/>
</dbReference>
<protein>
    <recommendedName>
        <fullName evidence="4">Holin</fullName>
    </recommendedName>
</protein>
<reference evidence="2" key="1">
    <citation type="submission" date="2022-06" db="EMBL/GenBank/DDBJ databases">
        <authorList>
            <person name="Goudenege D."/>
            <person name="Le Roux F."/>
        </authorList>
    </citation>
    <scope>NUCLEOTIDE SEQUENCE</scope>
    <source>
        <strain evidence="2">12-063</strain>
    </source>
</reference>
<keyword evidence="3" id="KW-1185">Reference proteome</keyword>
<sequence>MHEWYEKITAYIAYLMSGAGFVLGLMTIEQWVSVFIGISMLIANVWHKRAMQKIAHEKGIYLNEDG</sequence>
<accession>A0ABM9FR40</accession>
<organism evidence="2 3">
    <name type="scientific">Vibrio aestuarianus</name>
    <dbReference type="NCBI Taxonomy" id="28171"/>
    <lineage>
        <taxon>Bacteria</taxon>
        <taxon>Pseudomonadati</taxon>
        <taxon>Pseudomonadota</taxon>
        <taxon>Gammaproteobacteria</taxon>
        <taxon>Vibrionales</taxon>
        <taxon>Vibrionaceae</taxon>
        <taxon>Vibrio</taxon>
    </lineage>
</organism>
<evidence type="ECO:0000256" key="1">
    <source>
        <dbReference type="SAM" id="Phobius"/>
    </source>
</evidence>